<dbReference type="KEGG" id="mpp:MICPUCDRAFT_4434"/>
<dbReference type="GO" id="GO:0016887">
    <property type="term" value="F:ATP hydrolysis activity"/>
    <property type="evidence" value="ECO:0007669"/>
    <property type="project" value="InterPro"/>
</dbReference>
<dbReference type="Pfam" id="PF01119">
    <property type="entry name" value="DNA_mis_repair"/>
    <property type="match status" value="1"/>
</dbReference>
<dbReference type="EMBL" id="GG663745">
    <property type="protein sequence ID" value="EEH53703.1"/>
    <property type="molecule type" value="Genomic_DNA"/>
</dbReference>
<dbReference type="SMART" id="SM01340">
    <property type="entry name" value="DNA_mis_repair"/>
    <property type="match status" value="1"/>
</dbReference>
<dbReference type="GO" id="GO:0005524">
    <property type="term" value="F:ATP binding"/>
    <property type="evidence" value="ECO:0007669"/>
    <property type="project" value="InterPro"/>
</dbReference>
<feature type="non-terminal residue" evidence="4">
    <location>
        <position position="345"/>
    </location>
</feature>
<evidence type="ECO:0000256" key="1">
    <source>
        <dbReference type="ARBA" id="ARBA00006082"/>
    </source>
</evidence>
<feature type="non-terminal residue" evidence="4">
    <location>
        <position position="1"/>
    </location>
</feature>
<dbReference type="GO" id="GO:0006298">
    <property type="term" value="P:mismatch repair"/>
    <property type="evidence" value="ECO:0007669"/>
    <property type="project" value="InterPro"/>
</dbReference>
<dbReference type="CDD" id="cd03484">
    <property type="entry name" value="MutL_Trans_hPMS_2_like"/>
    <property type="match status" value="1"/>
</dbReference>
<dbReference type="PROSITE" id="PS00058">
    <property type="entry name" value="DNA_MISMATCH_REPAIR_1"/>
    <property type="match status" value="1"/>
</dbReference>
<dbReference type="CDD" id="cd16926">
    <property type="entry name" value="HATPase_MutL-MLH-PMS-like"/>
    <property type="match status" value="1"/>
</dbReference>
<dbReference type="Gene3D" id="3.30.565.10">
    <property type="entry name" value="Histidine kinase-like ATPase, C-terminal domain"/>
    <property type="match status" value="1"/>
</dbReference>
<evidence type="ECO:0000313" key="4">
    <source>
        <dbReference type="EMBL" id="EEH53703.1"/>
    </source>
</evidence>
<dbReference type="InterPro" id="IPR020568">
    <property type="entry name" value="Ribosomal_Su5_D2-typ_SF"/>
</dbReference>
<evidence type="ECO:0000259" key="3">
    <source>
        <dbReference type="SMART" id="SM01340"/>
    </source>
</evidence>
<feature type="domain" description="DNA mismatch repair protein S5" evidence="3">
    <location>
        <begin position="224"/>
        <end position="345"/>
    </location>
</feature>
<dbReference type="InterPro" id="IPR038973">
    <property type="entry name" value="MutL/Mlh/Pms-like"/>
</dbReference>
<organism evidence="5">
    <name type="scientific">Micromonas pusilla (strain CCMP1545)</name>
    <name type="common">Picoplanktonic green alga</name>
    <dbReference type="NCBI Taxonomy" id="564608"/>
    <lineage>
        <taxon>Eukaryota</taxon>
        <taxon>Viridiplantae</taxon>
        <taxon>Chlorophyta</taxon>
        <taxon>Mamiellophyceae</taxon>
        <taxon>Mamiellales</taxon>
        <taxon>Mamiellaceae</taxon>
        <taxon>Micromonas</taxon>
    </lineage>
</organism>
<dbReference type="RefSeq" id="XP_003061991.1">
    <property type="nucleotide sequence ID" value="XM_003061945.1"/>
</dbReference>
<dbReference type="SUPFAM" id="SSF55874">
    <property type="entry name" value="ATPase domain of HSP90 chaperone/DNA topoisomerase II/histidine kinase"/>
    <property type="match status" value="1"/>
</dbReference>
<comment type="similarity">
    <text evidence="1">Belongs to the DNA mismatch repair MutL/HexB family.</text>
</comment>
<name>C1N1X8_MICPC</name>
<sequence>AIRAIAPDAVHRICSGQVVLDLASAVKELVENALDAGATNVEVRVREHGVECVEVVDNGAGVSEENFAALTTKYATSKIAAFDDLASLRSFGFRGEALSSLCAMSTLVVTTKTKDDDAGSRIEYDRSGMIVRVETVARATGTTVTLRDVFAPLPVRRKEFVRNAKREYAKLLRLLQAYAMISAGVRIVCSHQRAEGVRGGGNGGGRETVVNTRGGVHADVRSNVACVFGAKAVQGLTPVDAVLGADLGCRVVGLVSKAQAECGRAGGDRQFFYVNGRPVDLPKATKALNETYRAQFSVAITRAPFAVLDFRLPTNAYDVNVTPDKREVLLHSEKEIMAELRRVLL</sequence>
<protein>
    <submittedName>
        <fullName evidence="4">DNA mismatch repair protein, MLH2/PMS1/Pms2 family</fullName>
    </submittedName>
</protein>
<keyword evidence="5" id="KW-1185">Reference proteome</keyword>
<dbReference type="GO" id="GO:0032389">
    <property type="term" value="C:MutLalpha complex"/>
    <property type="evidence" value="ECO:0007669"/>
    <property type="project" value="TreeGrafter"/>
</dbReference>
<dbReference type="InterPro" id="IPR002099">
    <property type="entry name" value="MutL/Mlh/PMS"/>
</dbReference>
<dbReference type="Gene3D" id="3.30.230.10">
    <property type="match status" value="1"/>
</dbReference>
<proteinExistence type="inferred from homology"/>
<dbReference type="InterPro" id="IPR014721">
    <property type="entry name" value="Ribsml_uS5_D2-typ_fold_subgr"/>
</dbReference>
<dbReference type="NCBIfam" id="TIGR00585">
    <property type="entry name" value="mutl"/>
    <property type="match status" value="1"/>
</dbReference>
<dbReference type="GO" id="GO:0140664">
    <property type="term" value="F:ATP-dependent DNA damage sensor activity"/>
    <property type="evidence" value="ECO:0007669"/>
    <property type="project" value="InterPro"/>
</dbReference>
<dbReference type="FunFam" id="3.30.565.10:FF:000014">
    <property type="entry name" value="Mismatch repair endonuclease pms1, putative"/>
    <property type="match status" value="1"/>
</dbReference>
<dbReference type="Proteomes" id="UP000001876">
    <property type="component" value="Unassembled WGS sequence"/>
</dbReference>
<dbReference type="GeneID" id="9687635"/>
<dbReference type="STRING" id="564608.C1N1X8"/>
<gene>
    <name evidence="4" type="primary">Pms1</name>
    <name evidence="4" type="ORF">MICPUCDRAFT_4434</name>
</gene>
<evidence type="ECO:0000313" key="5">
    <source>
        <dbReference type="Proteomes" id="UP000001876"/>
    </source>
</evidence>
<keyword evidence="2" id="KW-0227">DNA damage</keyword>
<accession>C1N1X8</accession>
<dbReference type="eggNOG" id="KOG1978">
    <property type="taxonomic scope" value="Eukaryota"/>
</dbReference>
<dbReference type="InterPro" id="IPR014762">
    <property type="entry name" value="DNA_mismatch_repair_CS"/>
</dbReference>
<dbReference type="Pfam" id="PF13589">
    <property type="entry name" value="HATPase_c_3"/>
    <property type="match status" value="1"/>
</dbReference>
<dbReference type="OrthoDB" id="10254304at2759"/>
<dbReference type="PANTHER" id="PTHR10073:SF52">
    <property type="entry name" value="MISMATCH REPAIR ENDONUCLEASE PMS2"/>
    <property type="match status" value="1"/>
</dbReference>
<dbReference type="SUPFAM" id="SSF54211">
    <property type="entry name" value="Ribosomal protein S5 domain 2-like"/>
    <property type="match status" value="1"/>
</dbReference>
<reference evidence="4 5" key="1">
    <citation type="journal article" date="2009" name="Science">
        <title>Green evolution and dynamic adaptations revealed by genomes of the marine picoeukaryotes Micromonas.</title>
        <authorList>
            <person name="Worden A.Z."/>
            <person name="Lee J.H."/>
            <person name="Mock T."/>
            <person name="Rouze P."/>
            <person name="Simmons M.P."/>
            <person name="Aerts A.L."/>
            <person name="Allen A.E."/>
            <person name="Cuvelier M.L."/>
            <person name="Derelle E."/>
            <person name="Everett M.V."/>
            <person name="Foulon E."/>
            <person name="Grimwood J."/>
            <person name="Gundlach H."/>
            <person name="Henrissat B."/>
            <person name="Napoli C."/>
            <person name="McDonald S.M."/>
            <person name="Parker M.S."/>
            <person name="Rombauts S."/>
            <person name="Salamov A."/>
            <person name="Von Dassow P."/>
            <person name="Badger J.H."/>
            <person name="Coutinho P.M."/>
            <person name="Demir E."/>
            <person name="Dubchak I."/>
            <person name="Gentemann C."/>
            <person name="Eikrem W."/>
            <person name="Gready J.E."/>
            <person name="John U."/>
            <person name="Lanier W."/>
            <person name="Lindquist E.A."/>
            <person name="Lucas S."/>
            <person name="Mayer K.F."/>
            <person name="Moreau H."/>
            <person name="Not F."/>
            <person name="Otillar R."/>
            <person name="Panaud O."/>
            <person name="Pangilinan J."/>
            <person name="Paulsen I."/>
            <person name="Piegu B."/>
            <person name="Poliakov A."/>
            <person name="Robbens S."/>
            <person name="Schmutz J."/>
            <person name="Toulza E."/>
            <person name="Wyss T."/>
            <person name="Zelensky A."/>
            <person name="Zhou K."/>
            <person name="Armbrust E.V."/>
            <person name="Bhattacharya D."/>
            <person name="Goodenough U.W."/>
            <person name="Van de Peer Y."/>
            <person name="Grigoriev I.V."/>
        </authorList>
    </citation>
    <scope>NUCLEOTIDE SEQUENCE [LARGE SCALE GENOMIC DNA]</scope>
    <source>
        <strain evidence="4 5">CCMP1545</strain>
    </source>
</reference>
<evidence type="ECO:0000256" key="2">
    <source>
        <dbReference type="ARBA" id="ARBA00022763"/>
    </source>
</evidence>
<dbReference type="AlphaFoldDB" id="C1N1X8"/>
<dbReference type="InterPro" id="IPR036890">
    <property type="entry name" value="HATPase_C_sf"/>
</dbReference>
<dbReference type="OMA" id="NSKREFG"/>
<dbReference type="PANTHER" id="PTHR10073">
    <property type="entry name" value="DNA MISMATCH REPAIR PROTEIN MLH, PMS, MUTL"/>
    <property type="match status" value="1"/>
</dbReference>
<dbReference type="GO" id="GO:0030983">
    <property type="term" value="F:mismatched DNA binding"/>
    <property type="evidence" value="ECO:0007669"/>
    <property type="project" value="InterPro"/>
</dbReference>
<dbReference type="InterPro" id="IPR013507">
    <property type="entry name" value="DNA_mismatch_S5_2-like"/>
</dbReference>